<feature type="region of interest" description="Disordered" evidence="1">
    <location>
        <begin position="79"/>
        <end position="115"/>
    </location>
</feature>
<dbReference type="Proteomes" id="UP001356427">
    <property type="component" value="Unassembled WGS sequence"/>
</dbReference>
<feature type="compositionally biased region" description="Polar residues" evidence="1">
    <location>
        <begin position="132"/>
        <end position="146"/>
    </location>
</feature>
<organism evidence="2 3">
    <name type="scientific">Coregonus suidteri</name>
    <dbReference type="NCBI Taxonomy" id="861788"/>
    <lineage>
        <taxon>Eukaryota</taxon>
        <taxon>Metazoa</taxon>
        <taxon>Chordata</taxon>
        <taxon>Craniata</taxon>
        <taxon>Vertebrata</taxon>
        <taxon>Euteleostomi</taxon>
        <taxon>Actinopterygii</taxon>
        <taxon>Neopterygii</taxon>
        <taxon>Teleostei</taxon>
        <taxon>Protacanthopterygii</taxon>
        <taxon>Salmoniformes</taxon>
        <taxon>Salmonidae</taxon>
        <taxon>Coregoninae</taxon>
        <taxon>Coregonus</taxon>
    </lineage>
</organism>
<gene>
    <name evidence="2" type="ORF">J4Q44_G00143450</name>
</gene>
<dbReference type="AlphaFoldDB" id="A0AAN8M184"/>
<evidence type="ECO:0000313" key="2">
    <source>
        <dbReference type="EMBL" id="KAK6314816.1"/>
    </source>
</evidence>
<sequence>MELIRHKVYVKDQDIAASSDKEMQSRTHLGQNRLLCQDPSKTESREAVELLQRALDLYICFLGSDHTLTRDLQQVLNTESRRPLTPRVPRSRPLSHLSARRLSSGTRPNTAAPLHSHLAWDRATYTPLDPSVNRSLSAPSNKTLHTQPEPDQEPVKNQNQNH</sequence>
<name>A0AAN8M184_9TELE</name>
<protein>
    <submittedName>
        <fullName evidence="2">Uncharacterized protein</fullName>
    </submittedName>
</protein>
<proteinExistence type="predicted"/>
<evidence type="ECO:0000256" key="1">
    <source>
        <dbReference type="SAM" id="MobiDB-lite"/>
    </source>
</evidence>
<accession>A0AAN8M184</accession>
<feature type="region of interest" description="Disordered" evidence="1">
    <location>
        <begin position="130"/>
        <end position="162"/>
    </location>
</feature>
<comment type="caution">
    <text evidence="2">The sequence shown here is derived from an EMBL/GenBank/DDBJ whole genome shotgun (WGS) entry which is preliminary data.</text>
</comment>
<dbReference type="EMBL" id="JAGTTL010000012">
    <property type="protein sequence ID" value="KAK6314816.1"/>
    <property type="molecule type" value="Genomic_DNA"/>
</dbReference>
<keyword evidence="3" id="KW-1185">Reference proteome</keyword>
<reference evidence="2 3" key="1">
    <citation type="submission" date="2021-04" db="EMBL/GenBank/DDBJ databases">
        <authorList>
            <person name="De Guttry C."/>
            <person name="Zahm M."/>
            <person name="Klopp C."/>
            <person name="Cabau C."/>
            <person name="Louis A."/>
            <person name="Berthelot C."/>
            <person name="Parey E."/>
            <person name="Roest Crollius H."/>
            <person name="Montfort J."/>
            <person name="Robinson-Rechavi M."/>
            <person name="Bucao C."/>
            <person name="Bouchez O."/>
            <person name="Gislard M."/>
            <person name="Lluch J."/>
            <person name="Milhes M."/>
            <person name="Lampietro C."/>
            <person name="Lopez Roques C."/>
            <person name="Donnadieu C."/>
            <person name="Braasch I."/>
            <person name="Desvignes T."/>
            <person name="Postlethwait J."/>
            <person name="Bobe J."/>
            <person name="Wedekind C."/>
            <person name="Guiguen Y."/>
        </authorList>
    </citation>
    <scope>NUCLEOTIDE SEQUENCE [LARGE SCALE GENOMIC DNA]</scope>
    <source>
        <strain evidence="2">Cs_M1</strain>
        <tissue evidence="2">Blood</tissue>
    </source>
</reference>
<evidence type="ECO:0000313" key="3">
    <source>
        <dbReference type="Proteomes" id="UP001356427"/>
    </source>
</evidence>